<dbReference type="InterPro" id="IPR001387">
    <property type="entry name" value="Cro/C1-type_HTH"/>
</dbReference>
<dbReference type="CDD" id="cd00093">
    <property type="entry name" value="HTH_XRE"/>
    <property type="match status" value="1"/>
</dbReference>
<reference evidence="3" key="1">
    <citation type="journal article" date="2021" name="Microb. Physiol.">
        <title>Proteogenomic Insights into the Physiology of Marine, Sulfate-Reducing, Filamentous Desulfonema limicola and Desulfonema magnum.</title>
        <authorList>
            <person name="Schnaars V."/>
            <person name="Wohlbrand L."/>
            <person name="Scheve S."/>
            <person name="Hinrichs C."/>
            <person name="Reinhardt R."/>
            <person name="Rabus R."/>
        </authorList>
    </citation>
    <scope>NUCLEOTIDE SEQUENCE</scope>
    <source>
        <strain evidence="3">4be13</strain>
    </source>
</reference>
<proteinExistence type="predicted"/>
<dbReference type="RefSeq" id="WP_207681222.1">
    <property type="nucleotide sequence ID" value="NZ_CP061800.1"/>
</dbReference>
<dbReference type="GO" id="GO:0003677">
    <property type="term" value="F:DNA binding"/>
    <property type="evidence" value="ECO:0007669"/>
    <property type="project" value="InterPro"/>
</dbReference>
<organism evidence="3 4">
    <name type="scientific">Desulfonema magnum</name>
    <dbReference type="NCBI Taxonomy" id="45655"/>
    <lineage>
        <taxon>Bacteria</taxon>
        <taxon>Pseudomonadati</taxon>
        <taxon>Thermodesulfobacteriota</taxon>
        <taxon>Desulfobacteria</taxon>
        <taxon>Desulfobacterales</taxon>
        <taxon>Desulfococcaceae</taxon>
        <taxon>Desulfonema</taxon>
    </lineage>
</organism>
<dbReference type="PROSITE" id="PS50943">
    <property type="entry name" value="HTH_CROC1"/>
    <property type="match status" value="1"/>
</dbReference>
<keyword evidence="1" id="KW-0175">Coiled coil</keyword>
<dbReference type="Pfam" id="PF01381">
    <property type="entry name" value="HTH_3"/>
    <property type="match status" value="1"/>
</dbReference>
<keyword evidence="4" id="KW-1185">Reference proteome</keyword>
<dbReference type="KEGG" id="dmm:dnm_009780"/>
<feature type="coiled-coil region" evidence="1">
    <location>
        <begin position="9"/>
        <end position="36"/>
    </location>
</feature>
<sequence>MRHIYSKRYQNFLRRLRKARKEADMTQAEVAAALKKPQSFVSKCESGERRVDIIELYDFAMIYGKPLDFFLS</sequence>
<dbReference type="AlphaFoldDB" id="A0A975GKS5"/>
<dbReference type="EMBL" id="CP061800">
    <property type="protein sequence ID" value="QTA84974.1"/>
    <property type="molecule type" value="Genomic_DNA"/>
</dbReference>
<evidence type="ECO:0000259" key="2">
    <source>
        <dbReference type="PROSITE" id="PS50943"/>
    </source>
</evidence>
<name>A0A975GKS5_9BACT</name>
<dbReference type="Proteomes" id="UP000663722">
    <property type="component" value="Chromosome"/>
</dbReference>
<dbReference type="InterPro" id="IPR010982">
    <property type="entry name" value="Lambda_DNA-bd_dom_sf"/>
</dbReference>
<evidence type="ECO:0000313" key="3">
    <source>
        <dbReference type="EMBL" id="QTA84974.1"/>
    </source>
</evidence>
<gene>
    <name evidence="3" type="ORF">dnm_009780</name>
</gene>
<protein>
    <submittedName>
        <fullName evidence="3">HTH domain-containing protein, Cro/C1-type</fullName>
    </submittedName>
</protein>
<dbReference type="Gene3D" id="1.10.260.40">
    <property type="entry name" value="lambda repressor-like DNA-binding domains"/>
    <property type="match status" value="1"/>
</dbReference>
<accession>A0A975GKS5</accession>
<dbReference type="SMART" id="SM00530">
    <property type="entry name" value="HTH_XRE"/>
    <property type="match status" value="1"/>
</dbReference>
<evidence type="ECO:0000256" key="1">
    <source>
        <dbReference type="SAM" id="Coils"/>
    </source>
</evidence>
<dbReference type="SUPFAM" id="SSF47413">
    <property type="entry name" value="lambda repressor-like DNA-binding domains"/>
    <property type="match status" value="1"/>
</dbReference>
<feature type="domain" description="HTH cro/C1-type" evidence="2">
    <location>
        <begin position="16"/>
        <end position="70"/>
    </location>
</feature>
<evidence type="ECO:0000313" key="4">
    <source>
        <dbReference type="Proteomes" id="UP000663722"/>
    </source>
</evidence>